<keyword evidence="3" id="KW-1185">Reference proteome</keyword>
<proteinExistence type="predicted"/>
<dbReference type="Pfam" id="PF11172">
    <property type="entry name" value="DUF2959"/>
    <property type="match status" value="1"/>
</dbReference>
<accession>A0A4P7BZK7</accession>
<dbReference type="OrthoDB" id="9780401at2"/>
<organism evidence="2 3">
    <name type="scientific">Nitrosococcus wardiae</name>
    <dbReference type="NCBI Taxonomy" id="1814290"/>
    <lineage>
        <taxon>Bacteria</taxon>
        <taxon>Pseudomonadati</taxon>
        <taxon>Pseudomonadota</taxon>
        <taxon>Gammaproteobacteria</taxon>
        <taxon>Chromatiales</taxon>
        <taxon>Chromatiaceae</taxon>
        <taxon>Nitrosococcus</taxon>
    </lineage>
</organism>
<gene>
    <name evidence="2" type="ORF">E3U44_14970</name>
</gene>
<dbReference type="RefSeq" id="WP_134358925.1">
    <property type="nucleotide sequence ID" value="NZ_CP038033.1"/>
</dbReference>
<name>A0A4P7BZK7_9GAMM</name>
<dbReference type="Proteomes" id="UP000294325">
    <property type="component" value="Chromosome"/>
</dbReference>
<dbReference type="InterPro" id="IPR021342">
    <property type="entry name" value="DUF2959"/>
</dbReference>
<protein>
    <submittedName>
        <fullName evidence="2">DUF2959 domain-containing protein</fullName>
    </submittedName>
</protein>
<feature type="coiled-coil region" evidence="1">
    <location>
        <begin position="84"/>
        <end position="111"/>
    </location>
</feature>
<dbReference type="AlphaFoldDB" id="A0A4P7BZK7"/>
<keyword evidence="1" id="KW-0175">Coiled coil</keyword>
<reference evidence="2 3" key="1">
    <citation type="submission" date="2019-03" db="EMBL/GenBank/DDBJ databases">
        <title>The genome sequence of Nitrosococcus wardiae strain D1FHST reveals the archetypal metabolic capacity of ammonia-oxidizing Gammaproteobacteria.</title>
        <authorList>
            <person name="Wang L."/>
            <person name="Lim C.K."/>
            <person name="Hanson T.E."/>
            <person name="Dang H."/>
            <person name="Klotz M.G."/>
        </authorList>
    </citation>
    <scope>NUCLEOTIDE SEQUENCE [LARGE SCALE GENOMIC DNA]</scope>
    <source>
        <strain evidence="2 3">D1FHS</strain>
    </source>
</reference>
<dbReference type="EMBL" id="CP038033">
    <property type="protein sequence ID" value="QBQ55668.1"/>
    <property type="molecule type" value="Genomic_DNA"/>
</dbReference>
<sequence>MLNISPGFTLRTFLTSLSLLLLASCQTTYYKTMEQFGYHKRDILVDRVEGVRDAQVEAKEQFQSALEQFSSVVNFEGGDLEAVYNQLNDEFQESEEKAEAVRNHIASVENVAEALFEEWEEELGQYNNPSLRRSSEQKLTQTRSHYDKLIRAMKRAEAKIEPVLATFRDQVLYLKHNLNARAIAALQGELNTIETDVNQLIQEMEAAINEANAFIKTLES</sequence>
<evidence type="ECO:0000256" key="1">
    <source>
        <dbReference type="SAM" id="Coils"/>
    </source>
</evidence>
<dbReference type="KEGG" id="nwr:E3U44_14970"/>
<evidence type="ECO:0000313" key="3">
    <source>
        <dbReference type="Proteomes" id="UP000294325"/>
    </source>
</evidence>
<feature type="coiled-coil region" evidence="1">
    <location>
        <begin position="183"/>
        <end position="217"/>
    </location>
</feature>
<evidence type="ECO:0000313" key="2">
    <source>
        <dbReference type="EMBL" id="QBQ55668.1"/>
    </source>
</evidence>